<dbReference type="EMBL" id="PTIX01000006">
    <property type="protein sequence ID" value="PPK68053.1"/>
    <property type="molecule type" value="Genomic_DNA"/>
</dbReference>
<evidence type="ECO:0008006" key="3">
    <source>
        <dbReference type="Google" id="ProtNLM"/>
    </source>
</evidence>
<accession>A0A2S6GSA6</accession>
<reference evidence="1 2" key="1">
    <citation type="submission" date="2018-02" db="EMBL/GenBank/DDBJ databases">
        <title>Genomic Encyclopedia of Archaeal and Bacterial Type Strains, Phase II (KMG-II): from individual species to whole genera.</title>
        <authorList>
            <person name="Goeker M."/>
        </authorList>
    </citation>
    <scope>NUCLEOTIDE SEQUENCE [LARGE SCALE GENOMIC DNA]</scope>
    <source>
        <strain evidence="1 2">YU 961-1</strain>
    </source>
</reference>
<name>A0A2S6GSA6_9PSEU</name>
<evidence type="ECO:0000313" key="1">
    <source>
        <dbReference type="EMBL" id="PPK68053.1"/>
    </source>
</evidence>
<dbReference type="Gene3D" id="1.10.10.10">
    <property type="entry name" value="Winged helix-like DNA-binding domain superfamily/Winged helix DNA-binding domain"/>
    <property type="match status" value="1"/>
</dbReference>
<dbReference type="RefSeq" id="WP_104479320.1">
    <property type="nucleotide sequence ID" value="NZ_CP154825.1"/>
</dbReference>
<proteinExistence type="predicted"/>
<protein>
    <recommendedName>
        <fullName evidence="3">DNA-binding MarR family transcriptional regulator</fullName>
    </recommendedName>
</protein>
<dbReference type="InterPro" id="IPR036390">
    <property type="entry name" value="WH_DNA-bd_sf"/>
</dbReference>
<dbReference type="InterPro" id="IPR036388">
    <property type="entry name" value="WH-like_DNA-bd_sf"/>
</dbReference>
<comment type="caution">
    <text evidence="1">The sequence shown here is derived from an EMBL/GenBank/DDBJ whole genome shotgun (WGS) entry which is preliminary data.</text>
</comment>
<dbReference type="AlphaFoldDB" id="A0A2S6GSA6"/>
<dbReference type="SUPFAM" id="SSF46785">
    <property type="entry name" value="Winged helix' DNA-binding domain"/>
    <property type="match status" value="1"/>
</dbReference>
<evidence type="ECO:0000313" key="2">
    <source>
        <dbReference type="Proteomes" id="UP000239203"/>
    </source>
</evidence>
<gene>
    <name evidence="1" type="ORF">CLV40_106286</name>
</gene>
<organism evidence="1 2">
    <name type="scientific">Actinokineospora auranticolor</name>
    <dbReference type="NCBI Taxonomy" id="155976"/>
    <lineage>
        <taxon>Bacteria</taxon>
        <taxon>Bacillati</taxon>
        <taxon>Actinomycetota</taxon>
        <taxon>Actinomycetes</taxon>
        <taxon>Pseudonocardiales</taxon>
        <taxon>Pseudonocardiaceae</taxon>
        <taxon>Actinokineospora</taxon>
    </lineage>
</organism>
<sequence length="124" mass="13535">MRPIGYWAKELDRRLEAEFERRLGGAGVTRRQWQVLNVLPAPADEVDREMAPFLSSAAELLDGLVDRGWARRGEVVELTGAGFAAREAIGAEVAGLRAKAADGIGDADYLVAVRTLERMVANLE</sequence>
<dbReference type="Proteomes" id="UP000239203">
    <property type="component" value="Unassembled WGS sequence"/>
</dbReference>
<dbReference type="OrthoDB" id="3697068at2"/>
<keyword evidence="2" id="KW-1185">Reference proteome</keyword>